<gene>
    <name evidence="3" type="ORF">EV189_1340</name>
</gene>
<evidence type="ECO:0000256" key="1">
    <source>
        <dbReference type="SAM" id="MobiDB-lite"/>
    </source>
</evidence>
<proteinExistence type="predicted"/>
<name>A0A4Q7NR80_9ACTN</name>
<feature type="region of interest" description="Disordered" evidence="1">
    <location>
        <begin position="1"/>
        <end position="89"/>
    </location>
</feature>
<dbReference type="Pfam" id="PF11241">
    <property type="entry name" value="DUF3043"/>
    <property type="match status" value="1"/>
</dbReference>
<dbReference type="Proteomes" id="UP000293638">
    <property type="component" value="Unassembled WGS sequence"/>
</dbReference>
<dbReference type="InterPro" id="IPR021403">
    <property type="entry name" value="DUF3043"/>
</dbReference>
<reference evidence="3 4" key="1">
    <citation type="submission" date="2019-02" db="EMBL/GenBank/DDBJ databases">
        <title>Genomic Encyclopedia of Type Strains, Phase IV (KMG-IV): sequencing the most valuable type-strain genomes for metagenomic binning, comparative biology and taxonomic classification.</title>
        <authorList>
            <person name="Goeker M."/>
        </authorList>
    </citation>
    <scope>NUCLEOTIDE SEQUENCE [LARGE SCALE GENOMIC DNA]</scope>
    <source>
        <strain evidence="3 4">DSM 45622</strain>
    </source>
</reference>
<evidence type="ECO:0000313" key="4">
    <source>
        <dbReference type="Proteomes" id="UP000293638"/>
    </source>
</evidence>
<keyword evidence="2" id="KW-1133">Transmembrane helix</keyword>
<evidence type="ECO:0000313" key="3">
    <source>
        <dbReference type="EMBL" id="RZS89573.1"/>
    </source>
</evidence>
<keyword evidence="2" id="KW-0812">Transmembrane</keyword>
<dbReference type="EMBL" id="SGXD01000002">
    <property type="protein sequence ID" value="RZS89573.1"/>
    <property type="molecule type" value="Genomic_DNA"/>
</dbReference>
<keyword evidence="4" id="KW-1185">Reference proteome</keyword>
<organism evidence="3 4">
    <name type="scientific">Motilibacter rhizosphaerae</name>
    <dbReference type="NCBI Taxonomy" id="598652"/>
    <lineage>
        <taxon>Bacteria</taxon>
        <taxon>Bacillati</taxon>
        <taxon>Actinomycetota</taxon>
        <taxon>Actinomycetes</taxon>
        <taxon>Motilibacterales</taxon>
        <taxon>Motilibacteraceae</taxon>
        <taxon>Motilibacter</taxon>
    </lineage>
</organism>
<feature type="compositionally biased region" description="Low complexity" evidence="1">
    <location>
        <begin position="1"/>
        <end position="18"/>
    </location>
</feature>
<comment type="caution">
    <text evidence="3">The sequence shown here is derived from an EMBL/GenBank/DDBJ whole genome shotgun (WGS) entry which is preliminary data.</text>
</comment>
<dbReference type="AlphaFoldDB" id="A0A4Q7NR80"/>
<dbReference type="OrthoDB" id="5194448at2"/>
<feature type="transmembrane region" description="Helical" evidence="2">
    <location>
        <begin position="126"/>
        <end position="145"/>
    </location>
</feature>
<feature type="transmembrane region" description="Helical" evidence="2">
    <location>
        <begin position="101"/>
        <end position="120"/>
    </location>
</feature>
<dbReference type="RefSeq" id="WP_130492165.1">
    <property type="nucleotide sequence ID" value="NZ_SGXD01000002.1"/>
</dbReference>
<accession>A0A4Q7NR80</accession>
<sequence>MLLRRSSSTSAPTDAPAAVDLVKSGGKGRPTPKRSEAAKQRRQAVRAPVDRKEASRMAREKSREARATRMEALKRGDESALPARDRGPVKRHVRDLVDSRFNVAEIFMPVVVVVLLLSLVRPLAAFGVWVWAVMLLLGIADSVVLRQRIKRSLAERFPGQSTKGAVGYGVLRALQMRPLRMPKPRVARGQTRA</sequence>
<evidence type="ECO:0000256" key="2">
    <source>
        <dbReference type="SAM" id="Phobius"/>
    </source>
</evidence>
<keyword evidence="2" id="KW-0472">Membrane</keyword>
<protein>
    <submittedName>
        <fullName evidence="3">DUF3043 family protein</fullName>
    </submittedName>
</protein>
<feature type="compositionally biased region" description="Basic and acidic residues" evidence="1">
    <location>
        <begin position="48"/>
        <end position="89"/>
    </location>
</feature>